<comment type="caution">
    <text evidence="1">The sequence shown here is derived from an EMBL/GenBank/DDBJ whole genome shotgun (WGS) entry which is preliminary data.</text>
</comment>
<protein>
    <submittedName>
        <fullName evidence="1">Uncharacterized protein</fullName>
    </submittedName>
</protein>
<dbReference type="EMBL" id="PPHD01024391">
    <property type="protein sequence ID" value="POI27321.1"/>
    <property type="molecule type" value="Genomic_DNA"/>
</dbReference>
<dbReference type="GO" id="GO:0042593">
    <property type="term" value="P:glucose homeostasis"/>
    <property type="evidence" value="ECO:0007669"/>
    <property type="project" value="TreeGrafter"/>
</dbReference>
<evidence type="ECO:0000313" key="2">
    <source>
        <dbReference type="Proteomes" id="UP000237246"/>
    </source>
</evidence>
<sequence length="251" mass="28103">MADALMPQLVQLVLYTSQTALLLKTQSPVFSELSSSPGGVSEHKGKLLHDERMLEEKEEPGFLTGLKIPAPWAAGKTVETVHPVRDNYKFKETVHIPGARCLYLRFDNRCSSQYDYDKESSEDVSGGLPFLVDLALGLSVLACSMLRILYNGPEITKDEETCQELLRSKLLQRCQWQVEANGVISPALTPSPSPLPLTIDEDREFTYPSDVLVPPIGHYFDLPRIRLPPGIMIKLREISGRARPQFRPSIK</sequence>
<dbReference type="PANTHER" id="PTHR46435">
    <property type="entry name" value="E3 UBIQUITIN-PROTEIN LIGASE HECTD4-RELATED"/>
    <property type="match status" value="1"/>
</dbReference>
<dbReference type="AlphaFoldDB" id="A0A2P4ST94"/>
<dbReference type="OrthoDB" id="5986060at2759"/>
<name>A0A2P4ST94_BAMTH</name>
<accession>A0A2P4ST94</accession>
<evidence type="ECO:0000313" key="1">
    <source>
        <dbReference type="EMBL" id="POI27321.1"/>
    </source>
</evidence>
<dbReference type="PANTHER" id="PTHR46435:SF1">
    <property type="entry name" value="E3 UBIQUITIN-PROTEIN LIGASE HECTD4-RELATED"/>
    <property type="match status" value="1"/>
</dbReference>
<organism evidence="1 2">
    <name type="scientific">Bambusicola thoracicus</name>
    <name type="common">Chinese bamboo-partridge</name>
    <name type="synonym">Perdix thoracica</name>
    <dbReference type="NCBI Taxonomy" id="9083"/>
    <lineage>
        <taxon>Eukaryota</taxon>
        <taxon>Metazoa</taxon>
        <taxon>Chordata</taxon>
        <taxon>Craniata</taxon>
        <taxon>Vertebrata</taxon>
        <taxon>Euteleostomi</taxon>
        <taxon>Archelosauria</taxon>
        <taxon>Archosauria</taxon>
        <taxon>Dinosauria</taxon>
        <taxon>Saurischia</taxon>
        <taxon>Theropoda</taxon>
        <taxon>Coelurosauria</taxon>
        <taxon>Aves</taxon>
        <taxon>Neognathae</taxon>
        <taxon>Galloanserae</taxon>
        <taxon>Galliformes</taxon>
        <taxon>Phasianidae</taxon>
        <taxon>Perdicinae</taxon>
        <taxon>Bambusicola</taxon>
    </lineage>
</organism>
<keyword evidence="2" id="KW-1185">Reference proteome</keyword>
<proteinExistence type="predicted"/>
<gene>
    <name evidence="1" type="ORF">CIB84_008929</name>
</gene>
<dbReference type="Proteomes" id="UP000237246">
    <property type="component" value="Unassembled WGS sequence"/>
</dbReference>
<dbReference type="InterPro" id="IPR043366">
    <property type="entry name" value="HECTD4"/>
</dbReference>
<reference evidence="1 2" key="1">
    <citation type="submission" date="2018-01" db="EMBL/GenBank/DDBJ databases">
        <title>Comparison of the Chinese Bamboo Partridge and Red Junglefowl genome sequences highlights the importance of demography in genome evolution.</title>
        <authorList>
            <person name="Tiley G.P."/>
            <person name="Kimball R.T."/>
            <person name="Braun E.L."/>
            <person name="Burleigh J.G."/>
        </authorList>
    </citation>
    <scope>NUCLEOTIDE SEQUENCE [LARGE SCALE GENOMIC DNA]</scope>
    <source>
        <strain evidence="1">RTK389</strain>
        <tissue evidence="1">Blood</tissue>
    </source>
</reference>